<evidence type="ECO:0000259" key="1">
    <source>
        <dbReference type="Pfam" id="PF13612"/>
    </source>
</evidence>
<accession>A0A1G2MJX6</accession>
<reference evidence="2 3" key="1">
    <citation type="journal article" date="2016" name="Nat. Commun.">
        <title>Thousands of microbial genomes shed light on interconnected biogeochemical processes in an aquifer system.</title>
        <authorList>
            <person name="Anantharaman K."/>
            <person name="Brown C.T."/>
            <person name="Hug L.A."/>
            <person name="Sharon I."/>
            <person name="Castelle C.J."/>
            <person name="Probst A.J."/>
            <person name="Thomas B.C."/>
            <person name="Singh A."/>
            <person name="Wilkins M.J."/>
            <person name="Karaoz U."/>
            <person name="Brodie E.L."/>
            <person name="Williams K.H."/>
            <person name="Hubbard S.S."/>
            <person name="Banfield J.F."/>
        </authorList>
    </citation>
    <scope>NUCLEOTIDE SEQUENCE [LARGE SCALE GENOMIC DNA]</scope>
</reference>
<name>A0A1G2MJX6_9BACT</name>
<comment type="caution">
    <text evidence="2">The sequence shown here is derived from an EMBL/GenBank/DDBJ whole genome shotgun (WGS) entry which is preliminary data.</text>
</comment>
<evidence type="ECO:0000313" key="3">
    <source>
        <dbReference type="Proteomes" id="UP000176493"/>
    </source>
</evidence>
<sequence>MNLPKIYTNILQKVKYFYNQLQLKKLEKTTGRPLAIKMEELLTLALIKQKSGIETKKGLYETYEPRCSYKTLVVNLNRFVLLALTILNAIMKWNQKHAHPIKHTDSTDIPVCLNKNATHHKTMFGVSRWGHSGKGYYYGLKLIITTDLNQKLLALKVIKANTDDRKVFTDLNKNMTGIFVADAGYLGEKLKKQFDNRSRFLLTAVKKNMKKLETERQHALYNTRMKIEINFRSLKLFYKLVTSHPRSIDGYIANYVYSILAYCLR</sequence>
<organism evidence="2 3">
    <name type="scientific">Candidatus Taylorbacteria bacterium RIFCSPHIGHO2_02_49_25</name>
    <dbReference type="NCBI Taxonomy" id="1802305"/>
    <lineage>
        <taxon>Bacteria</taxon>
        <taxon>Candidatus Tayloriibacteriota</taxon>
    </lineage>
</organism>
<proteinExistence type="predicted"/>
<feature type="domain" description="Transposase DDE" evidence="1">
    <location>
        <begin position="99"/>
        <end position="244"/>
    </location>
</feature>
<dbReference type="Proteomes" id="UP000176493">
    <property type="component" value="Unassembled WGS sequence"/>
</dbReference>
<dbReference type="Pfam" id="PF13612">
    <property type="entry name" value="DDE_Tnp_1_3"/>
    <property type="match status" value="1"/>
</dbReference>
<evidence type="ECO:0000313" key="2">
    <source>
        <dbReference type="EMBL" id="OHA23321.1"/>
    </source>
</evidence>
<dbReference type="AlphaFoldDB" id="A0A1G2MJX6"/>
<dbReference type="InterPro" id="IPR025668">
    <property type="entry name" value="Tnp_DDE_dom"/>
</dbReference>
<protein>
    <recommendedName>
        <fullName evidence="1">Transposase DDE domain-containing protein</fullName>
    </recommendedName>
</protein>
<dbReference type="SUPFAM" id="SSF53098">
    <property type="entry name" value="Ribonuclease H-like"/>
    <property type="match status" value="1"/>
</dbReference>
<dbReference type="InterPro" id="IPR012337">
    <property type="entry name" value="RNaseH-like_sf"/>
</dbReference>
<gene>
    <name evidence="2" type="ORF">A2W52_04065</name>
</gene>
<dbReference type="EMBL" id="MHRJ01000010">
    <property type="protein sequence ID" value="OHA23321.1"/>
    <property type="molecule type" value="Genomic_DNA"/>
</dbReference>